<dbReference type="PROSITE" id="PS51371">
    <property type="entry name" value="CBS"/>
    <property type="match status" value="2"/>
</dbReference>
<feature type="domain" description="CBS" evidence="9">
    <location>
        <begin position="306"/>
        <end position="358"/>
    </location>
</feature>
<dbReference type="InterPro" id="IPR046348">
    <property type="entry name" value="SIS_dom_sf"/>
</dbReference>
<dbReference type="InterPro" id="IPR035474">
    <property type="entry name" value="SIS_Kpsf"/>
</dbReference>
<dbReference type="GO" id="GO:0005975">
    <property type="term" value="P:carbohydrate metabolic process"/>
    <property type="evidence" value="ECO:0007669"/>
    <property type="project" value="InterPro"/>
</dbReference>
<accession>A0A512H7W2</accession>
<dbReference type="InterPro" id="IPR001347">
    <property type="entry name" value="SIS_dom"/>
</dbReference>
<dbReference type="PIRSF" id="PIRSF004692">
    <property type="entry name" value="KdsD_KpsF"/>
    <property type="match status" value="1"/>
</dbReference>
<keyword evidence="2" id="KW-0677">Repeat</keyword>
<feature type="region of interest" description="Disordered" evidence="8">
    <location>
        <begin position="1"/>
        <end position="20"/>
    </location>
</feature>
<dbReference type="AlphaFoldDB" id="A0A512H7W2"/>
<reference evidence="11 12" key="1">
    <citation type="submission" date="2019-07" db="EMBL/GenBank/DDBJ databases">
        <title>Whole genome shotgun sequence of Rhodospirillum oryzae NBRC 107573.</title>
        <authorList>
            <person name="Hosoyama A."/>
            <person name="Uohara A."/>
            <person name="Ohji S."/>
            <person name="Ichikawa N."/>
        </authorList>
    </citation>
    <scope>NUCLEOTIDE SEQUENCE [LARGE SCALE GENOMIC DNA]</scope>
    <source>
        <strain evidence="11 12">NBRC 107573</strain>
    </source>
</reference>
<evidence type="ECO:0000256" key="7">
    <source>
        <dbReference type="PROSITE-ProRule" id="PRU00703"/>
    </source>
</evidence>
<keyword evidence="5" id="KW-0862">Zinc</keyword>
<dbReference type="SMART" id="SM00116">
    <property type="entry name" value="CBS"/>
    <property type="match status" value="2"/>
</dbReference>
<feature type="site" description="Catalytically relevant" evidence="6">
    <location>
        <position position="91"/>
    </location>
</feature>
<dbReference type="SUPFAM" id="SSF53697">
    <property type="entry name" value="SIS domain"/>
    <property type="match status" value="1"/>
</dbReference>
<evidence type="ECO:0000256" key="5">
    <source>
        <dbReference type="PIRSR" id="PIRSR004692-2"/>
    </source>
</evidence>
<evidence type="ECO:0000256" key="1">
    <source>
        <dbReference type="ARBA" id="ARBA00008165"/>
    </source>
</evidence>
<organism evidence="11 12">
    <name type="scientific">Pararhodospirillum oryzae</name>
    <dbReference type="NCBI Taxonomy" id="478448"/>
    <lineage>
        <taxon>Bacteria</taxon>
        <taxon>Pseudomonadati</taxon>
        <taxon>Pseudomonadota</taxon>
        <taxon>Alphaproteobacteria</taxon>
        <taxon>Rhodospirillales</taxon>
        <taxon>Rhodospirillaceae</taxon>
        <taxon>Pararhodospirillum</taxon>
    </lineage>
</organism>
<evidence type="ECO:0000256" key="2">
    <source>
        <dbReference type="ARBA" id="ARBA00022737"/>
    </source>
</evidence>
<feature type="site" description="Catalytically relevant" evidence="6">
    <location>
        <position position="143"/>
    </location>
</feature>
<keyword evidence="12" id="KW-1185">Reference proteome</keyword>
<dbReference type="CDD" id="cd05014">
    <property type="entry name" value="SIS_Kpsf"/>
    <property type="match status" value="1"/>
</dbReference>
<gene>
    <name evidence="11" type="ORF">ROR02_16780</name>
</gene>
<dbReference type="Pfam" id="PF01380">
    <property type="entry name" value="SIS"/>
    <property type="match status" value="1"/>
</dbReference>
<comment type="similarity">
    <text evidence="1 4">Belongs to the SIS family. GutQ/KpsF subfamily.</text>
</comment>
<evidence type="ECO:0000256" key="6">
    <source>
        <dbReference type="PIRSR" id="PIRSR004692-3"/>
    </source>
</evidence>
<feature type="site" description="Catalytically relevant" evidence="6">
    <location>
        <position position="184"/>
    </location>
</feature>
<sequence length="358" mass="36774">MPRNPDPLQREAPVMSPDCSLSAIHPVPPARDSLPSERPSVADSLAVGRRVLEIESAAVALVAAGLDQAFGAAVALLAAEPGKVIVSGMGKSGHVGRKMAATLASTGTPAFFVHPGEASHGDLGMIGPGDAVIALSNSGETSELADLVAYTRRMAIPLVTITGHHPSTLSEAADVALVLPPLAEACPHGLAPTTSTTAMMALGDALAVALLEWRGFTASDFRLFHPGGRLGRVLLRVADLMHTEAQLPLVSPDTPMADAVVEISAKSLGCAGVIDAQGRLLGIITDGDLRRHMAADLLALPARAVMTPRPKTTAPGTLAVEALGVMNRSAITGLFAVDETGRAVGFLHMHDCLRAGLA</sequence>
<dbReference type="InterPro" id="IPR046342">
    <property type="entry name" value="CBS_dom_sf"/>
</dbReference>
<keyword evidence="5" id="KW-0479">Metal-binding</keyword>
<feature type="binding site" evidence="5">
    <location>
        <position position="114"/>
    </location>
    <ligand>
        <name>Zn(2+)</name>
        <dbReference type="ChEBI" id="CHEBI:29105"/>
    </ligand>
</feature>
<dbReference type="PROSITE" id="PS51464">
    <property type="entry name" value="SIS"/>
    <property type="match status" value="1"/>
</dbReference>
<dbReference type="GO" id="GO:0019146">
    <property type="term" value="F:arabinose-5-phosphate isomerase activity"/>
    <property type="evidence" value="ECO:0007669"/>
    <property type="project" value="UniProtKB-ARBA"/>
</dbReference>
<dbReference type="PANTHER" id="PTHR42745:SF1">
    <property type="entry name" value="ARABINOSE 5-PHOSPHATE ISOMERASE KDSD"/>
    <property type="match status" value="1"/>
</dbReference>
<feature type="site" description="Catalytically relevant" evidence="6">
    <location>
        <position position="225"/>
    </location>
</feature>
<evidence type="ECO:0000259" key="10">
    <source>
        <dbReference type="PROSITE" id="PS51464"/>
    </source>
</evidence>
<comment type="caution">
    <text evidence="11">The sequence shown here is derived from an EMBL/GenBank/DDBJ whole genome shotgun (WGS) entry which is preliminary data.</text>
</comment>
<evidence type="ECO:0000256" key="4">
    <source>
        <dbReference type="PIRNR" id="PIRNR004692"/>
    </source>
</evidence>
<protein>
    <submittedName>
        <fullName evidence="11">KpsF/GutQ</fullName>
    </submittedName>
</protein>
<dbReference type="InterPro" id="IPR050986">
    <property type="entry name" value="GutQ/KpsF_isomerases"/>
</dbReference>
<keyword evidence="3 7" id="KW-0129">CBS domain</keyword>
<dbReference type="EMBL" id="BJZO01000040">
    <property type="protein sequence ID" value="GEO81547.1"/>
    <property type="molecule type" value="Genomic_DNA"/>
</dbReference>
<proteinExistence type="inferred from homology"/>
<dbReference type="Pfam" id="PF00571">
    <property type="entry name" value="CBS"/>
    <property type="match status" value="2"/>
</dbReference>
<name>A0A512H7W2_9PROT</name>
<evidence type="ECO:0000313" key="12">
    <source>
        <dbReference type="Proteomes" id="UP000321567"/>
    </source>
</evidence>
<dbReference type="GO" id="GO:0097367">
    <property type="term" value="F:carbohydrate derivative binding"/>
    <property type="evidence" value="ECO:0007669"/>
    <property type="project" value="InterPro"/>
</dbReference>
<evidence type="ECO:0000256" key="8">
    <source>
        <dbReference type="SAM" id="MobiDB-lite"/>
    </source>
</evidence>
<evidence type="ECO:0000313" key="11">
    <source>
        <dbReference type="EMBL" id="GEO81547.1"/>
    </source>
</evidence>
<evidence type="ECO:0000259" key="9">
    <source>
        <dbReference type="PROSITE" id="PS51371"/>
    </source>
</evidence>
<dbReference type="SUPFAM" id="SSF54631">
    <property type="entry name" value="CBS-domain pair"/>
    <property type="match status" value="1"/>
</dbReference>
<dbReference type="InterPro" id="IPR004800">
    <property type="entry name" value="KdsD/KpsF-type"/>
</dbReference>
<dbReference type="Gene3D" id="3.10.580.10">
    <property type="entry name" value="CBS-domain"/>
    <property type="match status" value="1"/>
</dbReference>
<dbReference type="GO" id="GO:1901135">
    <property type="term" value="P:carbohydrate derivative metabolic process"/>
    <property type="evidence" value="ECO:0007669"/>
    <property type="project" value="InterPro"/>
</dbReference>
<dbReference type="PANTHER" id="PTHR42745">
    <property type="match status" value="1"/>
</dbReference>
<dbReference type="NCBIfam" id="TIGR00393">
    <property type="entry name" value="kpsF"/>
    <property type="match status" value="1"/>
</dbReference>
<dbReference type="GO" id="GO:0046872">
    <property type="term" value="F:metal ion binding"/>
    <property type="evidence" value="ECO:0007669"/>
    <property type="project" value="UniProtKB-KW"/>
</dbReference>
<dbReference type="InterPro" id="IPR000644">
    <property type="entry name" value="CBS_dom"/>
</dbReference>
<dbReference type="FunFam" id="3.40.50.10490:FF:000011">
    <property type="entry name" value="Arabinose 5-phosphate isomerase"/>
    <property type="match status" value="1"/>
</dbReference>
<feature type="domain" description="SIS" evidence="10">
    <location>
        <begin position="73"/>
        <end position="216"/>
    </location>
</feature>
<feature type="domain" description="CBS" evidence="9">
    <location>
        <begin position="241"/>
        <end position="300"/>
    </location>
</feature>
<dbReference type="CDD" id="cd04604">
    <property type="entry name" value="CBS_pair_SIS_assoc"/>
    <property type="match status" value="1"/>
</dbReference>
<dbReference type="Proteomes" id="UP000321567">
    <property type="component" value="Unassembled WGS sequence"/>
</dbReference>
<evidence type="ECO:0000256" key="3">
    <source>
        <dbReference type="ARBA" id="ARBA00023122"/>
    </source>
</evidence>
<dbReference type="Gene3D" id="3.40.50.10490">
    <property type="entry name" value="Glucose-6-phosphate isomerase like protein, domain 1"/>
    <property type="match status" value="1"/>
</dbReference>